<dbReference type="EMBL" id="CAJNOV010001692">
    <property type="protein sequence ID" value="CAF1075217.1"/>
    <property type="molecule type" value="Genomic_DNA"/>
</dbReference>
<name>A0A814M6I6_9BILA</name>
<dbReference type="SUPFAM" id="SSF52058">
    <property type="entry name" value="L domain-like"/>
    <property type="match status" value="1"/>
</dbReference>
<comment type="caution">
    <text evidence="1">The sequence shown here is derived from an EMBL/GenBank/DDBJ whole genome shotgun (WGS) entry which is preliminary data.</text>
</comment>
<dbReference type="Proteomes" id="UP000681967">
    <property type="component" value="Unassembled WGS sequence"/>
</dbReference>
<evidence type="ECO:0008006" key="4">
    <source>
        <dbReference type="Google" id="ProtNLM"/>
    </source>
</evidence>
<gene>
    <name evidence="2" type="ORF">BYL167_LOCUS16468</name>
    <name evidence="1" type="ORF">CJN711_LOCUS5925</name>
</gene>
<evidence type="ECO:0000313" key="2">
    <source>
        <dbReference type="EMBL" id="CAF4051638.1"/>
    </source>
</evidence>
<dbReference type="EMBL" id="CAJOBH010006304">
    <property type="protein sequence ID" value="CAF4051638.1"/>
    <property type="molecule type" value="Genomic_DNA"/>
</dbReference>
<reference evidence="1" key="1">
    <citation type="submission" date="2021-02" db="EMBL/GenBank/DDBJ databases">
        <authorList>
            <person name="Nowell W R."/>
        </authorList>
    </citation>
    <scope>NUCLEOTIDE SEQUENCE</scope>
</reference>
<dbReference type="Proteomes" id="UP000663855">
    <property type="component" value="Unassembled WGS sequence"/>
</dbReference>
<evidence type="ECO:0000313" key="1">
    <source>
        <dbReference type="EMBL" id="CAF1075217.1"/>
    </source>
</evidence>
<proteinExistence type="predicted"/>
<sequence>MTCFEHLSNELLLDIFEFINPRHFFYHFWNINSRLNNLLLSIKHLRLLIDERESHELIGTLAPHVGLLTVNTWDDIDLHKFRNLYSLKLARPTQIQLKQIRADTMPNLTYLSLSPNVYFSAPKQLISDAFSGEFLHLRWARLGHIDSYDPLCWFQSLSLRYLHIGCYHTTLIPFVLVTCPNLQQLIVDCLRSGDKIMYSPAMIDNHPLQQFILQDFCRSVSYEDIITLITYIPNARKIKLKFDCESSVISLMQYLANHLSDLKRFDCYITECPIDSASLVAIQRIHPCFSHITCHRIGEKFRIFDTQTK</sequence>
<accession>A0A814M6I6</accession>
<evidence type="ECO:0000313" key="3">
    <source>
        <dbReference type="Proteomes" id="UP000663855"/>
    </source>
</evidence>
<organism evidence="1 3">
    <name type="scientific">Rotaria magnacalcarata</name>
    <dbReference type="NCBI Taxonomy" id="392030"/>
    <lineage>
        <taxon>Eukaryota</taxon>
        <taxon>Metazoa</taxon>
        <taxon>Spiralia</taxon>
        <taxon>Gnathifera</taxon>
        <taxon>Rotifera</taxon>
        <taxon>Eurotatoria</taxon>
        <taxon>Bdelloidea</taxon>
        <taxon>Philodinida</taxon>
        <taxon>Philodinidae</taxon>
        <taxon>Rotaria</taxon>
    </lineage>
</organism>
<dbReference type="Gene3D" id="3.80.10.10">
    <property type="entry name" value="Ribonuclease Inhibitor"/>
    <property type="match status" value="1"/>
</dbReference>
<dbReference type="AlphaFoldDB" id="A0A814M6I6"/>
<protein>
    <recommendedName>
        <fullName evidence="4">F-box domain-containing protein</fullName>
    </recommendedName>
</protein>
<dbReference type="InterPro" id="IPR032675">
    <property type="entry name" value="LRR_dom_sf"/>
</dbReference>